<keyword evidence="5 9" id="KW-0808">Transferase</keyword>
<dbReference type="SUPFAM" id="SSF52418">
    <property type="entry name" value="Nucleoside phosphorylase/phosphoribosyltransferase catalytic domain"/>
    <property type="match status" value="1"/>
</dbReference>
<dbReference type="InterPro" id="IPR036566">
    <property type="entry name" value="PYNP-like_C_sf"/>
</dbReference>
<dbReference type="GO" id="GO:0004645">
    <property type="term" value="F:1,4-alpha-oligoglucan phosphorylase activity"/>
    <property type="evidence" value="ECO:0007669"/>
    <property type="project" value="InterPro"/>
</dbReference>
<dbReference type="Gene3D" id="3.90.1170.30">
    <property type="entry name" value="Pyrimidine nucleoside phosphorylase-like, C-terminal domain"/>
    <property type="match status" value="1"/>
</dbReference>
<comment type="subunit">
    <text evidence="2">Homodimer.</text>
</comment>
<dbReference type="PANTHER" id="PTHR10515:SF0">
    <property type="entry name" value="THYMIDINE PHOSPHORYLASE"/>
    <property type="match status" value="1"/>
</dbReference>
<accession>A0A5C6EN32</accession>
<evidence type="ECO:0000256" key="1">
    <source>
        <dbReference type="ARBA" id="ARBA00006915"/>
    </source>
</evidence>
<evidence type="ECO:0000256" key="7">
    <source>
        <dbReference type="SAM" id="MobiDB-lite"/>
    </source>
</evidence>
<dbReference type="Gene3D" id="3.40.1030.10">
    <property type="entry name" value="Nucleoside phosphorylase/phosphoribosyltransferase catalytic domain"/>
    <property type="match status" value="1"/>
</dbReference>
<feature type="domain" description="Pyrimidine nucleoside phosphorylase C-terminal" evidence="8">
    <location>
        <begin position="341"/>
        <end position="414"/>
    </location>
</feature>
<comment type="similarity">
    <text evidence="1">Belongs to the thymidine/pyrimidine-nucleoside phosphorylase family.</text>
</comment>
<comment type="catalytic activity">
    <reaction evidence="6">
        <text>thymidine + phosphate = 2-deoxy-alpha-D-ribose 1-phosphate + thymine</text>
        <dbReference type="Rhea" id="RHEA:16037"/>
        <dbReference type="ChEBI" id="CHEBI:17748"/>
        <dbReference type="ChEBI" id="CHEBI:17821"/>
        <dbReference type="ChEBI" id="CHEBI:43474"/>
        <dbReference type="ChEBI" id="CHEBI:57259"/>
        <dbReference type="EC" id="2.4.2.4"/>
    </reaction>
</comment>
<evidence type="ECO:0000313" key="10">
    <source>
        <dbReference type="Proteomes" id="UP000317977"/>
    </source>
</evidence>
<evidence type="ECO:0000256" key="2">
    <source>
        <dbReference type="ARBA" id="ARBA00011738"/>
    </source>
</evidence>
<dbReference type="Pfam" id="PF07831">
    <property type="entry name" value="PYNP_C"/>
    <property type="match status" value="1"/>
</dbReference>
<evidence type="ECO:0000256" key="3">
    <source>
        <dbReference type="ARBA" id="ARBA00011892"/>
    </source>
</evidence>
<dbReference type="EMBL" id="SJPX01000004">
    <property type="protein sequence ID" value="TWU49820.1"/>
    <property type="molecule type" value="Genomic_DNA"/>
</dbReference>
<protein>
    <recommendedName>
        <fullName evidence="3">thymidine phosphorylase</fullName>
        <ecNumber evidence="3">2.4.2.4</ecNumber>
    </recommendedName>
</protein>
<dbReference type="InterPro" id="IPR036320">
    <property type="entry name" value="Glycosyl_Trfase_fam3_N_dom_sf"/>
</dbReference>
<dbReference type="NCBIfam" id="TIGR02644">
    <property type="entry name" value="Y_phosphoryl"/>
    <property type="match status" value="1"/>
</dbReference>
<evidence type="ECO:0000256" key="4">
    <source>
        <dbReference type="ARBA" id="ARBA00022676"/>
    </source>
</evidence>
<dbReference type="SUPFAM" id="SSF54680">
    <property type="entry name" value="Pyrimidine nucleoside phosphorylase C-terminal domain"/>
    <property type="match status" value="1"/>
</dbReference>
<dbReference type="PIRSF" id="PIRSF000478">
    <property type="entry name" value="TP_PyNP"/>
    <property type="match status" value="1"/>
</dbReference>
<reference evidence="9 10" key="1">
    <citation type="submission" date="2019-02" db="EMBL/GenBank/DDBJ databases">
        <title>Deep-cultivation of Planctomycetes and their phenomic and genomic characterization uncovers novel biology.</title>
        <authorList>
            <person name="Wiegand S."/>
            <person name="Jogler M."/>
            <person name="Boedeker C."/>
            <person name="Pinto D."/>
            <person name="Vollmers J."/>
            <person name="Rivas-Marin E."/>
            <person name="Kohn T."/>
            <person name="Peeters S.H."/>
            <person name="Heuer A."/>
            <person name="Rast P."/>
            <person name="Oberbeckmann S."/>
            <person name="Bunk B."/>
            <person name="Jeske O."/>
            <person name="Meyerdierks A."/>
            <person name="Storesund J.E."/>
            <person name="Kallscheuer N."/>
            <person name="Luecker S."/>
            <person name="Lage O.M."/>
            <person name="Pohl T."/>
            <person name="Merkel B.J."/>
            <person name="Hornburger P."/>
            <person name="Mueller R.-W."/>
            <person name="Bruemmer F."/>
            <person name="Labrenz M."/>
            <person name="Spormann A.M."/>
            <person name="Op Den Camp H."/>
            <person name="Overmann J."/>
            <person name="Amann R."/>
            <person name="Jetten M.S.M."/>
            <person name="Mascher T."/>
            <person name="Medema M.H."/>
            <person name="Devos D.P."/>
            <person name="Kaster A.-K."/>
            <person name="Ovreas L."/>
            <person name="Rohde M."/>
            <person name="Galperin M.Y."/>
            <person name="Jogler C."/>
        </authorList>
    </citation>
    <scope>NUCLEOTIDE SEQUENCE [LARGE SCALE GENOMIC DNA]</scope>
    <source>
        <strain evidence="9 10">Poly59</strain>
    </source>
</reference>
<proteinExistence type="inferred from homology"/>
<evidence type="ECO:0000256" key="6">
    <source>
        <dbReference type="ARBA" id="ARBA00048550"/>
    </source>
</evidence>
<dbReference type="PROSITE" id="PS00647">
    <property type="entry name" value="THYMID_PHOSPHORYLASE"/>
    <property type="match status" value="1"/>
</dbReference>
<keyword evidence="10" id="KW-1185">Reference proteome</keyword>
<feature type="region of interest" description="Disordered" evidence="7">
    <location>
        <begin position="61"/>
        <end position="87"/>
    </location>
</feature>
<comment type="caution">
    <text evidence="9">The sequence shown here is derived from an EMBL/GenBank/DDBJ whole genome shotgun (WGS) entry which is preliminary data.</text>
</comment>
<dbReference type="InterPro" id="IPR017459">
    <property type="entry name" value="Glycosyl_Trfase_fam3_N_dom"/>
</dbReference>
<organism evidence="9 10">
    <name type="scientific">Rubripirellula reticaptiva</name>
    <dbReference type="NCBI Taxonomy" id="2528013"/>
    <lineage>
        <taxon>Bacteria</taxon>
        <taxon>Pseudomonadati</taxon>
        <taxon>Planctomycetota</taxon>
        <taxon>Planctomycetia</taxon>
        <taxon>Pirellulales</taxon>
        <taxon>Pirellulaceae</taxon>
        <taxon>Rubripirellula</taxon>
    </lineage>
</organism>
<dbReference type="PANTHER" id="PTHR10515">
    <property type="entry name" value="THYMIDINE PHOSPHORYLASE"/>
    <property type="match status" value="1"/>
</dbReference>
<gene>
    <name evidence="9" type="primary">pdp</name>
    <name evidence="9" type="ORF">Poly59_44450</name>
</gene>
<dbReference type="SMART" id="SM00941">
    <property type="entry name" value="PYNP_C"/>
    <property type="match status" value="1"/>
</dbReference>
<evidence type="ECO:0000259" key="8">
    <source>
        <dbReference type="SMART" id="SM00941"/>
    </source>
</evidence>
<sequence>MLASTLLSKKRDGYPLSDEEIRFLIEGFCSGEVADYQMSSLAMAICLRGMTPRETATLTRAMLESGDRLPRPTERDDSRPRVDKHSTGGLGDKVSLILAPLLAVCDVDVPMVSGRGLGLTGGTLDKLESIEGFTVDQTPEASAKILNQVGAFIVGASERIAPADRRLYALRDVTGTVESIPLITASILSKKLAANLDALVMDVKTGSGAFMKTPADAAALAKSLVSVGQQAGLPTIALMTDMDQPLGQTIGNAIEVNESVDVLRGQAGEVRDLTIELCAELLVQVQVCETIELARSKLVAAIDNGAAFEKFEQLVAAQGGRLRYPLPIADATPILAKQAGFIASLDCNVIGQSVVALGGGRRKTGDAIDHRVGIRVHHRIGDRVELGDPIATLHCHAGQASDYAGILANSVQISHDPVAKRPLILERFEKNDSDSQRTEA</sequence>
<dbReference type="RefSeq" id="WP_146536015.1">
    <property type="nucleotide sequence ID" value="NZ_SJPX01000004.1"/>
</dbReference>
<dbReference type="NCBIfam" id="NF004490">
    <property type="entry name" value="PRK05820.1"/>
    <property type="match status" value="1"/>
</dbReference>
<dbReference type="FunFam" id="3.40.1030.10:FF:000003">
    <property type="entry name" value="Pyrimidine-nucleoside phosphorylase"/>
    <property type="match status" value="1"/>
</dbReference>
<dbReference type="InterPro" id="IPR017872">
    <property type="entry name" value="Pyrmidine_PPase_CS"/>
</dbReference>
<dbReference type="GO" id="GO:0005829">
    <property type="term" value="C:cytosol"/>
    <property type="evidence" value="ECO:0007669"/>
    <property type="project" value="TreeGrafter"/>
</dbReference>
<dbReference type="SUPFAM" id="SSF47648">
    <property type="entry name" value="Nucleoside phosphorylase/phosphoribosyltransferase N-terminal domain"/>
    <property type="match status" value="1"/>
</dbReference>
<dbReference type="Gene3D" id="1.20.970.10">
    <property type="entry name" value="Transferase, Pyrimidine Nucleoside Phosphorylase, Chain C"/>
    <property type="match status" value="1"/>
</dbReference>
<dbReference type="GO" id="GO:0006213">
    <property type="term" value="P:pyrimidine nucleoside metabolic process"/>
    <property type="evidence" value="ECO:0007669"/>
    <property type="project" value="InterPro"/>
</dbReference>
<dbReference type="EC" id="2.4.2.4" evidence="3"/>
<dbReference type="Proteomes" id="UP000317977">
    <property type="component" value="Unassembled WGS sequence"/>
</dbReference>
<dbReference type="Pfam" id="PF02885">
    <property type="entry name" value="Glycos_trans_3N"/>
    <property type="match status" value="1"/>
</dbReference>
<dbReference type="AlphaFoldDB" id="A0A5C6EN32"/>
<dbReference type="InterPro" id="IPR035902">
    <property type="entry name" value="Nuc_phospho_transferase"/>
</dbReference>
<evidence type="ECO:0000313" key="9">
    <source>
        <dbReference type="EMBL" id="TWU49820.1"/>
    </source>
</evidence>
<feature type="compositionally biased region" description="Basic and acidic residues" evidence="7">
    <location>
        <begin position="65"/>
        <end position="86"/>
    </location>
</feature>
<name>A0A5C6EN32_9BACT</name>
<dbReference type="Pfam" id="PF00591">
    <property type="entry name" value="Glycos_transf_3"/>
    <property type="match status" value="1"/>
</dbReference>
<dbReference type="GO" id="GO:0006206">
    <property type="term" value="P:pyrimidine nucleobase metabolic process"/>
    <property type="evidence" value="ECO:0007669"/>
    <property type="project" value="InterPro"/>
</dbReference>
<evidence type="ECO:0000256" key="5">
    <source>
        <dbReference type="ARBA" id="ARBA00022679"/>
    </source>
</evidence>
<dbReference type="InterPro" id="IPR000053">
    <property type="entry name" value="Thymidine/pyrmidine_PPase"/>
</dbReference>
<keyword evidence="4 9" id="KW-0328">Glycosyltransferase</keyword>
<dbReference type="OrthoDB" id="9763887at2"/>
<dbReference type="GO" id="GO:0009032">
    <property type="term" value="F:thymidine phosphorylase activity"/>
    <property type="evidence" value="ECO:0007669"/>
    <property type="project" value="UniProtKB-EC"/>
</dbReference>
<dbReference type="InterPro" id="IPR000312">
    <property type="entry name" value="Glycosyl_Trfase_fam3"/>
</dbReference>
<dbReference type="InterPro" id="IPR013102">
    <property type="entry name" value="PYNP_C"/>
</dbReference>
<dbReference type="InterPro" id="IPR018090">
    <property type="entry name" value="Pyrmidine_PPas_bac/euk"/>
</dbReference>